<reference evidence="1 2" key="1">
    <citation type="submission" date="2020-03" db="EMBL/GenBank/DDBJ databases">
        <title>Metabolic flexibility allows generalist bacteria to become dominant in a frequently disturbed ecosystem.</title>
        <authorList>
            <person name="Chen Y.-J."/>
            <person name="Leung P.M."/>
            <person name="Bay S.K."/>
            <person name="Hugenholtz P."/>
            <person name="Kessler A.J."/>
            <person name="Shelley G."/>
            <person name="Waite D.W."/>
            <person name="Cook P.L."/>
            <person name="Greening C."/>
        </authorList>
    </citation>
    <scope>NUCLEOTIDE SEQUENCE [LARGE SCALE GENOMIC DNA]</scope>
    <source>
        <strain evidence="1">SS_bin_28</strain>
    </source>
</reference>
<dbReference type="AlphaFoldDB" id="A0A7Y2H2T1"/>
<name>A0A7Y2H2T1_UNCEI</name>
<dbReference type="Proteomes" id="UP000547674">
    <property type="component" value="Unassembled WGS sequence"/>
</dbReference>
<sequence>MSKSQLVRITVSQREAGHDPARIRSVRVGFGEARYPLQLVRYSADKAIAMSMDSHRQSRLNQIKTTKASAVVREMQRMGMNSVAAAAMAKAAPLLEAWGKKI</sequence>
<proteinExistence type="predicted"/>
<protein>
    <submittedName>
        <fullName evidence="1">Uncharacterized protein</fullName>
    </submittedName>
</protein>
<comment type="caution">
    <text evidence="1">The sequence shown here is derived from an EMBL/GenBank/DDBJ whole genome shotgun (WGS) entry which is preliminary data.</text>
</comment>
<organism evidence="1 2">
    <name type="scientific">Eiseniibacteriota bacterium</name>
    <dbReference type="NCBI Taxonomy" id="2212470"/>
    <lineage>
        <taxon>Bacteria</taxon>
        <taxon>Candidatus Eiseniibacteriota</taxon>
    </lineage>
</organism>
<dbReference type="EMBL" id="JABDJR010000459">
    <property type="protein sequence ID" value="NNF07355.1"/>
    <property type="molecule type" value="Genomic_DNA"/>
</dbReference>
<evidence type="ECO:0000313" key="2">
    <source>
        <dbReference type="Proteomes" id="UP000547674"/>
    </source>
</evidence>
<accession>A0A7Y2H2T1</accession>
<evidence type="ECO:0000313" key="1">
    <source>
        <dbReference type="EMBL" id="NNF07355.1"/>
    </source>
</evidence>
<gene>
    <name evidence="1" type="ORF">HKN21_11390</name>
</gene>